<dbReference type="STRING" id="109376.A0A0D3CR78"/>
<dbReference type="HOGENOM" id="CLU_023486_3_0_1"/>
<dbReference type="EnsemblPlants" id="Bo6g037220.1">
    <property type="protein sequence ID" value="Bo6g037220.1"/>
    <property type="gene ID" value="Bo6g037220"/>
</dbReference>
<keyword evidence="3" id="KW-1185">Reference proteome</keyword>
<name>A0A0D3CR78_BRAOL</name>
<dbReference type="InterPro" id="IPR012340">
    <property type="entry name" value="NA-bd_OB-fold"/>
</dbReference>
<dbReference type="InterPro" id="IPR003871">
    <property type="entry name" value="RFA1B/D_OB_1st"/>
</dbReference>
<organism evidence="2 3">
    <name type="scientific">Brassica oleracea var. oleracea</name>
    <dbReference type="NCBI Taxonomy" id="109376"/>
    <lineage>
        <taxon>Eukaryota</taxon>
        <taxon>Viridiplantae</taxon>
        <taxon>Streptophyta</taxon>
        <taxon>Embryophyta</taxon>
        <taxon>Tracheophyta</taxon>
        <taxon>Spermatophyta</taxon>
        <taxon>Magnoliopsida</taxon>
        <taxon>eudicotyledons</taxon>
        <taxon>Gunneridae</taxon>
        <taxon>Pentapetalae</taxon>
        <taxon>rosids</taxon>
        <taxon>malvids</taxon>
        <taxon>Brassicales</taxon>
        <taxon>Brassicaceae</taxon>
        <taxon>Brassiceae</taxon>
        <taxon>Brassica</taxon>
    </lineage>
</organism>
<feature type="domain" description="Replication protein A 70 kDa DNA-binding subunit B/D first OB fold" evidence="1">
    <location>
        <begin position="8"/>
        <end position="64"/>
    </location>
</feature>
<evidence type="ECO:0000313" key="2">
    <source>
        <dbReference type="EnsemblPlants" id="Bo6g037220.1"/>
    </source>
</evidence>
<dbReference type="Pfam" id="PF02721">
    <property type="entry name" value="DUF223"/>
    <property type="match status" value="1"/>
</dbReference>
<reference evidence="2" key="2">
    <citation type="submission" date="2015-03" db="UniProtKB">
        <authorList>
            <consortium name="EnsemblPlants"/>
        </authorList>
    </citation>
    <scope>IDENTIFICATION</scope>
</reference>
<dbReference type="Gene3D" id="2.40.50.140">
    <property type="entry name" value="Nucleic acid-binding proteins"/>
    <property type="match status" value="1"/>
</dbReference>
<accession>A0A0D3CR78</accession>
<dbReference type="AlphaFoldDB" id="A0A0D3CR78"/>
<evidence type="ECO:0000313" key="3">
    <source>
        <dbReference type="Proteomes" id="UP000032141"/>
    </source>
</evidence>
<dbReference type="SUPFAM" id="SSF50249">
    <property type="entry name" value="Nucleic acid-binding proteins"/>
    <property type="match status" value="1"/>
</dbReference>
<sequence>MSSILQVTSLKDVKPFKSGWKVHVKVLHSWKQYNAVHGDTLEIVLSDENGNKIHASCKKTYMESKAFFMLAHGDVIGQVMELGELETIQVAGNPRRKVEFTLRDI</sequence>
<evidence type="ECO:0000259" key="1">
    <source>
        <dbReference type="Pfam" id="PF02721"/>
    </source>
</evidence>
<proteinExistence type="predicted"/>
<reference evidence="2 3" key="1">
    <citation type="journal article" date="2014" name="Genome Biol.">
        <title>Transcriptome and methylome profiling reveals relics of genome dominance in the mesopolyploid Brassica oleracea.</title>
        <authorList>
            <person name="Parkin I.A."/>
            <person name="Koh C."/>
            <person name="Tang H."/>
            <person name="Robinson S.J."/>
            <person name="Kagale S."/>
            <person name="Clarke W.E."/>
            <person name="Town C.D."/>
            <person name="Nixon J."/>
            <person name="Krishnakumar V."/>
            <person name="Bidwell S.L."/>
            <person name="Denoeud F."/>
            <person name="Belcram H."/>
            <person name="Links M.G."/>
            <person name="Just J."/>
            <person name="Clarke C."/>
            <person name="Bender T."/>
            <person name="Huebert T."/>
            <person name="Mason A.S."/>
            <person name="Pires J.C."/>
            <person name="Barker G."/>
            <person name="Moore J."/>
            <person name="Walley P.G."/>
            <person name="Manoli S."/>
            <person name="Batley J."/>
            <person name="Edwards D."/>
            <person name="Nelson M.N."/>
            <person name="Wang X."/>
            <person name="Paterson A.H."/>
            <person name="King G."/>
            <person name="Bancroft I."/>
            <person name="Chalhoub B."/>
            <person name="Sharpe A.G."/>
        </authorList>
    </citation>
    <scope>NUCLEOTIDE SEQUENCE</scope>
    <source>
        <strain evidence="2 3">cv. TO1000</strain>
    </source>
</reference>
<dbReference type="Proteomes" id="UP000032141">
    <property type="component" value="Chromosome C6"/>
</dbReference>
<protein>
    <recommendedName>
        <fullName evidence="1">Replication protein A 70 kDa DNA-binding subunit B/D first OB fold domain-containing protein</fullName>
    </recommendedName>
</protein>
<dbReference type="eggNOG" id="KOG0851">
    <property type="taxonomic scope" value="Eukaryota"/>
</dbReference>
<dbReference type="OMA" id="RICFDLV"/>
<dbReference type="Gramene" id="Bo6g037220.1">
    <property type="protein sequence ID" value="Bo6g037220.1"/>
    <property type="gene ID" value="Bo6g037220"/>
</dbReference>